<dbReference type="CDD" id="cd01714">
    <property type="entry name" value="ETF_beta"/>
    <property type="match status" value="1"/>
</dbReference>
<dbReference type="InterPro" id="IPR000049">
    <property type="entry name" value="ET-Flavoprotein_bsu_CS"/>
</dbReference>
<dbReference type="RefSeq" id="WP_072775284.1">
    <property type="nucleotide sequence ID" value="NZ_FRDN01000024.1"/>
</dbReference>
<dbReference type="STRING" id="1121395.SAMN02745215_05240"/>
<protein>
    <recommendedName>
        <fullName evidence="2">Electron transfer flavoprotein small subunit</fullName>
    </recommendedName>
</protein>
<name>A0A1M7UZB9_9FIRM</name>
<dbReference type="Gene3D" id="3.40.50.620">
    <property type="entry name" value="HUPs"/>
    <property type="match status" value="1"/>
</dbReference>
<gene>
    <name evidence="5" type="ORF">SAMN02745215_05240</name>
</gene>
<dbReference type="Proteomes" id="UP000184010">
    <property type="component" value="Unassembled WGS sequence"/>
</dbReference>
<dbReference type="GO" id="GO:0009055">
    <property type="term" value="F:electron transfer activity"/>
    <property type="evidence" value="ECO:0007669"/>
    <property type="project" value="InterPro"/>
</dbReference>
<organism evidence="5 6">
    <name type="scientific">Desulfitobacterium chlororespirans DSM 11544</name>
    <dbReference type="NCBI Taxonomy" id="1121395"/>
    <lineage>
        <taxon>Bacteria</taxon>
        <taxon>Bacillati</taxon>
        <taxon>Bacillota</taxon>
        <taxon>Clostridia</taxon>
        <taxon>Eubacteriales</taxon>
        <taxon>Desulfitobacteriaceae</taxon>
        <taxon>Desulfitobacterium</taxon>
    </lineage>
</organism>
<dbReference type="PIRSF" id="PIRSF000090">
    <property type="entry name" value="Beta-ETF"/>
    <property type="match status" value="1"/>
</dbReference>
<reference evidence="6" key="1">
    <citation type="submission" date="2016-12" db="EMBL/GenBank/DDBJ databases">
        <authorList>
            <person name="Varghese N."/>
            <person name="Submissions S."/>
        </authorList>
    </citation>
    <scope>NUCLEOTIDE SEQUENCE [LARGE SCALE GENOMIC DNA]</scope>
    <source>
        <strain evidence="6">DSM 11544</strain>
    </source>
</reference>
<evidence type="ECO:0000256" key="2">
    <source>
        <dbReference type="ARBA" id="ARBA00042002"/>
    </source>
</evidence>
<accession>A0A1M7UZB9</accession>
<dbReference type="AlphaFoldDB" id="A0A1M7UZB9"/>
<dbReference type="SUPFAM" id="SSF52402">
    <property type="entry name" value="Adenine nucleotide alpha hydrolases-like"/>
    <property type="match status" value="1"/>
</dbReference>
<dbReference type="InterPro" id="IPR014729">
    <property type="entry name" value="Rossmann-like_a/b/a_fold"/>
</dbReference>
<dbReference type="PROSITE" id="PS01065">
    <property type="entry name" value="ETF_BETA"/>
    <property type="match status" value="1"/>
</dbReference>
<dbReference type="PANTHER" id="PTHR21294">
    <property type="entry name" value="ELECTRON TRANSFER FLAVOPROTEIN BETA-SUBUNIT"/>
    <property type="match status" value="1"/>
</dbReference>
<proteinExistence type="inferred from homology"/>
<dbReference type="NCBIfam" id="NF008998">
    <property type="entry name" value="PRK12342.1"/>
    <property type="match status" value="1"/>
</dbReference>
<sequence>MDVIVCYKIVPEEQDIAIKADRTLSFDKVEWKLGQYDLPAVEAGVQLVETAGGKVTAVSVGNKQLDNSKFKKAILSRGPEEACLVVDDLLTDADAFQTAQSLAKTISKKGAFDLVICGEGSSDLYAQQVGSQLGELLNVPAMNGISKITPGDGKITVERTLEEEVEILEIPLPAVISVTTDSYQPRIPSMKEILAAGKKPVTQWTLTDIAVSTEQPTQIISTLAPPKADRKQIMVEGDSEDNINIFLEHLRKEL</sequence>
<evidence type="ECO:0000259" key="4">
    <source>
        <dbReference type="SMART" id="SM00893"/>
    </source>
</evidence>
<dbReference type="NCBIfam" id="NF002888">
    <property type="entry name" value="PRK03359.1"/>
    <property type="match status" value="1"/>
</dbReference>
<feature type="domain" description="Electron transfer flavoprotein alpha/beta-subunit N-terminal" evidence="4">
    <location>
        <begin position="21"/>
        <end position="213"/>
    </location>
</feature>
<dbReference type="InterPro" id="IPR014730">
    <property type="entry name" value="ETF_a/b_N"/>
</dbReference>
<comment type="similarity">
    <text evidence="1">Belongs to the ETF beta-subunit/FixA family.</text>
</comment>
<dbReference type="EMBL" id="FRDN01000024">
    <property type="protein sequence ID" value="SHN88267.1"/>
    <property type="molecule type" value="Genomic_DNA"/>
</dbReference>
<dbReference type="SMART" id="SM00893">
    <property type="entry name" value="ETF"/>
    <property type="match status" value="1"/>
</dbReference>
<dbReference type="Pfam" id="PF01012">
    <property type="entry name" value="ETF"/>
    <property type="match status" value="1"/>
</dbReference>
<comment type="cofactor">
    <cofactor evidence="3">
        <name>AMP</name>
        <dbReference type="ChEBI" id="CHEBI:456215"/>
    </cofactor>
</comment>
<dbReference type="InterPro" id="IPR033948">
    <property type="entry name" value="ETF_beta_N"/>
</dbReference>
<dbReference type="PANTHER" id="PTHR21294:SF17">
    <property type="entry name" value="PROTEIN FIXA"/>
    <property type="match status" value="1"/>
</dbReference>
<keyword evidence="6" id="KW-1185">Reference proteome</keyword>
<evidence type="ECO:0000313" key="6">
    <source>
        <dbReference type="Proteomes" id="UP000184010"/>
    </source>
</evidence>
<evidence type="ECO:0000256" key="1">
    <source>
        <dbReference type="ARBA" id="ARBA00007557"/>
    </source>
</evidence>
<evidence type="ECO:0000313" key="5">
    <source>
        <dbReference type="EMBL" id="SHN88267.1"/>
    </source>
</evidence>
<dbReference type="InterPro" id="IPR012255">
    <property type="entry name" value="ETF_b"/>
</dbReference>
<evidence type="ECO:0000256" key="3">
    <source>
        <dbReference type="ARBA" id="ARBA00049933"/>
    </source>
</evidence>